<dbReference type="InterPro" id="IPR036249">
    <property type="entry name" value="Thioredoxin-like_sf"/>
</dbReference>
<dbReference type="PROSITE" id="PS50404">
    <property type="entry name" value="GST_NTER"/>
    <property type="match status" value="1"/>
</dbReference>
<feature type="domain" description="GST C-terminal" evidence="2">
    <location>
        <begin position="90"/>
        <end position="212"/>
    </location>
</feature>
<dbReference type="InterPro" id="IPR010987">
    <property type="entry name" value="Glutathione-S-Trfase_C-like"/>
</dbReference>
<dbReference type="Gene3D" id="3.40.30.10">
    <property type="entry name" value="Glutaredoxin"/>
    <property type="match status" value="1"/>
</dbReference>
<name>A0A6I6MM67_9CAUL</name>
<dbReference type="AlphaFoldDB" id="A0A6I6MM67"/>
<dbReference type="EC" id="1.8.4.-" evidence="3"/>
<dbReference type="PROSITE" id="PS50405">
    <property type="entry name" value="GST_CTER"/>
    <property type="match status" value="1"/>
</dbReference>
<dbReference type="SUPFAM" id="SSF52833">
    <property type="entry name" value="Thioredoxin-like"/>
    <property type="match status" value="1"/>
</dbReference>
<accession>A0A6I6MM67</accession>
<proteinExistence type="predicted"/>
<dbReference type="GO" id="GO:0016491">
    <property type="term" value="F:oxidoreductase activity"/>
    <property type="evidence" value="ECO:0007669"/>
    <property type="project" value="UniProtKB-KW"/>
</dbReference>
<feature type="domain" description="GST N-terminal" evidence="1">
    <location>
        <begin position="7"/>
        <end position="87"/>
    </location>
</feature>
<evidence type="ECO:0000259" key="2">
    <source>
        <dbReference type="PROSITE" id="PS50405"/>
    </source>
</evidence>
<dbReference type="CDD" id="cd03207">
    <property type="entry name" value="GST_C_8"/>
    <property type="match status" value="1"/>
</dbReference>
<evidence type="ECO:0000259" key="1">
    <source>
        <dbReference type="PROSITE" id="PS50404"/>
    </source>
</evidence>
<dbReference type="CDD" id="cd03046">
    <property type="entry name" value="GST_N_GTT1_like"/>
    <property type="match status" value="1"/>
</dbReference>
<protein>
    <submittedName>
        <fullName evidence="3">Disulfide-bond oxidoreductase YfcG</fullName>
        <ecNumber evidence="3">1.8.4.-</ecNumber>
    </submittedName>
</protein>
<dbReference type="InterPro" id="IPR040079">
    <property type="entry name" value="Glutathione_S-Trfase"/>
</dbReference>
<dbReference type="KEGG" id="tsv:DSM104635_03199"/>
<evidence type="ECO:0000313" key="3">
    <source>
        <dbReference type="EMBL" id="QGZ96340.1"/>
    </source>
</evidence>
<dbReference type="Proteomes" id="UP000431269">
    <property type="component" value="Chromosome"/>
</dbReference>
<sequence>MITISAFEWVPDFAQGQVRDLRVRWALEEAGIPYHTRLVSLGAEQSSAAYRALQPFGQVPYFEEDGFALFESGAIVLHISERSEALLPKDPAARARATQWLFAALNSIEPWIQQVASIDYFYKDEDWAKLRRPGALEFAQLRLTQLADKLGDKPYLDGDRFTAGDLMMATVLRILPPIITDPRLAAYVERCTSRPAFKRAYNAQMGDFKQAA</sequence>
<dbReference type="SFLD" id="SFLDS00019">
    <property type="entry name" value="Glutathione_Transferase_(cytos"/>
    <property type="match status" value="1"/>
</dbReference>
<dbReference type="Pfam" id="PF02798">
    <property type="entry name" value="GST_N"/>
    <property type="match status" value="1"/>
</dbReference>
<keyword evidence="3" id="KW-0560">Oxidoreductase</keyword>
<dbReference type="EMBL" id="CP047045">
    <property type="protein sequence ID" value="QGZ96340.1"/>
    <property type="molecule type" value="Genomic_DNA"/>
</dbReference>
<dbReference type="PANTHER" id="PTHR44051:SF8">
    <property type="entry name" value="GLUTATHIONE S-TRANSFERASE GSTA"/>
    <property type="match status" value="1"/>
</dbReference>
<reference evidence="4" key="1">
    <citation type="submission" date="2019-12" db="EMBL/GenBank/DDBJ databases">
        <title>Complete genome of Terracaulis silvestris 0127_4.</title>
        <authorList>
            <person name="Vieira S."/>
            <person name="Riedel T."/>
            <person name="Sproer C."/>
            <person name="Pascual J."/>
            <person name="Boedeker C."/>
            <person name="Overmann J."/>
        </authorList>
    </citation>
    <scope>NUCLEOTIDE SEQUENCE [LARGE SCALE GENOMIC DNA]</scope>
    <source>
        <strain evidence="4">0127_4</strain>
    </source>
</reference>
<dbReference type="RefSeq" id="WP_158767137.1">
    <property type="nucleotide sequence ID" value="NZ_CP047045.1"/>
</dbReference>
<dbReference type="Gene3D" id="1.20.1050.10">
    <property type="match status" value="1"/>
</dbReference>
<organism evidence="3 4">
    <name type="scientific">Terricaulis silvestris</name>
    <dbReference type="NCBI Taxonomy" id="2686094"/>
    <lineage>
        <taxon>Bacteria</taxon>
        <taxon>Pseudomonadati</taxon>
        <taxon>Pseudomonadota</taxon>
        <taxon>Alphaproteobacteria</taxon>
        <taxon>Caulobacterales</taxon>
        <taxon>Caulobacteraceae</taxon>
        <taxon>Terricaulis</taxon>
    </lineage>
</organism>
<dbReference type="FunFam" id="3.40.30.10:FF:000331">
    <property type="entry name" value="Glutathione S-transferase"/>
    <property type="match status" value="1"/>
</dbReference>
<dbReference type="InterPro" id="IPR004045">
    <property type="entry name" value="Glutathione_S-Trfase_N"/>
</dbReference>
<evidence type="ECO:0000313" key="4">
    <source>
        <dbReference type="Proteomes" id="UP000431269"/>
    </source>
</evidence>
<gene>
    <name evidence="3" type="primary">yfcG_3</name>
    <name evidence="3" type="ORF">DSM104635_03199</name>
</gene>
<dbReference type="SUPFAM" id="SSF47616">
    <property type="entry name" value="GST C-terminal domain-like"/>
    <property type="match status" value="1"/>
</dbReference>
<dbReference type="PANTHER" id="PTHR44051">
    <property type="entry name" value="GLUTATHIONE S-TRANSFERASE-RELATED"/>
    <property type="match status" value="1"/>
</dbReference>
<keyword evidence="4" id="KW-1185">Reference proteome</keyword>
<dbReference type="InterPro" id="IPR036282">
    <property type="entry name" value="Glutathione-S-Trfase_C_sf"/>
</dbReference>
<dbReference type="SFLD" id="SFLDG00358">
    <property type="entry name" value="Main_(cytGST)"/>
    <property type="match status" value="1"/>
</dbReference>